<dbReference type="EMBL" id="JAAGBB010000030">
    <property type="protein sequence ID" value="MBR0667120.1"/>
    <property type="molecule type" value="Genomic_DNA"/>
</dbReference>
<reference evidence="3" key="1">
    <citation type="journal article" date="2021" name="Syst. Appl. Microbiol.">
        <title>Roseomonas hellenica sp. nov., isolated from roots of wild-growing Alkanna tinctoria.</title>
        <authorList>
            <person name="Rat A."/>
            <person name="Naranjo H.D."/>
            <person name="Lebbe L."/>
            <person name="Cnockaert M."/>
            <person name="Krigas N."/>
            <person name="Grigoriadou K."/>
            <person name="Maloupa E."/>
            <person name="Willems A."/>
        </authorList>
    </citation>
    <scope>NUCLEOTIDE SEQUENCE [LARGE SCALE GENOMIC DNA]</scope>
    <source>
        <strain evidence="3">LMG 31523</strain>
    </source>
</reference>
<keyword evidence="3" id="KW-1185">Reference proteome</keyword>
<dbReference type="SUPFAM" id="SSF51182">
    <property type="entry name" value="RmlC-like cupins"/>
    <property type="match status" value="1"/>
</dbReference>
<dbReference type="CDD" id="cd06980">
    <property type="entry name" value="cupin_bxe_c0505"/>
    <property type="match status" value="1"/>
</dbReference>
<evidence type="ECO:0000313" key="3">
    <source>
        <dbReference type="Proteomes" id="UP001196870"/>
    </source>
</evidence>
<evidence type="ECO:0000259" key="1">
    <source>
        <dbReference type="Pfam" id="PF07883"/>
    </source>
</evidence>
<proteinExistence type="predicted"/>
<organism evidence="2 3">
    <name type="scientific">Plastoroseomonas hellenica</name>
    <dbReference type="NCBI Taxonomy" id="2687306"/>
    <lineage>
        <taxon>Bacteria</taxon>
        <taxon>Pseudomonadati</taxon>
        <taxon>Pseudomonadota</taxon>
        <taxon>Alphaproteobacteria</taxon>
        <taxon>Acetobacterales</taxon>
        <taxon>Acetobacteraceae</taxon>
        <taxon>Plastoroseomonas</taxon>
    </lineage>
</organism>
<dbReference type="InterPro" id="IPR013096">
    <property type="entry name" value="Cupin_2"/>
</dbReference>
<dbReference type="Pfam" id="PF07883">
    <property type="entry name" value="Cupin_2"/>
    <property type="match status" value="1"/>
</dbReference>
<protein>
    <submittedName>
        <fullName evidence="2">Cupin domain-containing protein</fullName>
    </submittedName>
</protein>
<name>A0ABS5F3K1_9PROT</name>
<evidence type="ECO:0000313" key="2">
    <source>
        <dbReference type="EMBL" id="MBR0667120.1"/>
    </source>
</evidence>
<dbReference type="Gene3D" id="2.60.120.10">
    <property type="entry name" value="Jelly Rolls"/>
    <property type="match status" value="1"/>
</dbReference>
<dbReference type="Proteomes" id="UP001196870">
    <property type="component" value="Unassembled WGS sequence"/>
</dbReference>
<feature type="domain" description="Cupin type-2" evidence="1">
    <location>
        <begin position="48"/>
        <end position="115"/>
    </location>
</feature>
<sequence>MLDTPQRTTLRRGEGAQFDHGLRAFFAYRDLGIQEATAGRFGAHVIRAVPGEGAKPHWHNHELDFQMVFILKGWVRFEYEDIGEVELRPGDCIYQPPQVRHREIAHSEDLELIEITSPAEFKTNEVDAP</sequence>
<comment type="caution">
    <text evidence="2">The sequence shown here is derived from an EMBL/GenBank/DDBJ whole genome shotgun (WGS) entry which is preliminary data.</text>
</comment>
<dbReference type="InterPro" id="IPR014710">
    <property type="entry name" value="RmlC-like_jellyroll"/>
</dbReference>
<dbReference type="RefSeq" id="WP_211854900.1">
    <property type="nucleotide sequence ID" value="NZ_JAAGBB010000030.1"/>
</dbReference>
<dbReference type="InterPro" id="IPR011051">
    <property type="entry name" value="RmlC_Cupin_sf"/>
</dbReference>
<accession>A0ABS5F3K1</accession>
<gene>
    <name evidence="2" type="ORF">GXW71_22360</name>
</gene>